<sequence>SGYPRAPEEETEPGKSIILPQDPHEPSEVDDGLPVVVITPSSVMSVSPTIQLSSIVINPKWDRNLDSIATTSQGSNDEKPLFYNHNKNIIQSAEVTTATTTTSTSGKADELATELGSTVVPTPLSRVPLPDTLIELSTSSDGRTNESSEPWVDAFATRGPQRESQISASRTKESERRGHFEDESRGPLEALGTGPQHSDRSNQITSDRDPKSLLIPPSSFGSALSSAEDSLKSEKSIPSGNQAEDKDLIVLHPVILRLSRNQSYALTSSSASDPKQIFEFVSPNQKEKHVTFPTPRTPRSPPNTAPTQNNYSAIATPSSTSSTAISTTAAATKTTPGTTATIAKTKTSEATSPVSATPSTPSTTMMSSIPSELSLNHHNHGHHHHYTIPKSSIDLDVRSLLQEYNITDLELEDDEPNAYGNYQYAEGRSLSMGTDEANLDSEYSEFDRDESDELLRIYDRIRESDQDPKNPGDHREEVRTNIGIKTSSKQAIMSDGGGLSAQTAAVVEENVLGVHMVGHERPVESFNASVIIGIAVGAVVFVLIGLVGLGLFVYHERFVNKPQTLEDCGSDSGEYQPDSFGRVSQMECIGLDLPRDNFNEEMYSLDNDSFLNSLETMTIPSTWSESVRHDSDV</sequence>
<accession>A0A553P1F3</accession>
<dbReference type="Proteomes" id="UP000318571">
    <property type="component" value="Chromosome 7"/>
</dbReference>
<dbReference type="EMBL" id="VCGU01000008">
    <property type="protein sequence ID" value="TRY71519.1"/>
    <property type="molecule type" value="Genomic_DNA"/>
</dbReference>
<keyword evidence="4" id="KW-1185">Reference proteome</keyword>
<feature type="compositionally biased region" description="Polar residues" evidence="1">
    <location>
        <begin position="219"/>
        <end position="228"/>
    </location>
</feature>
<evidence type="ECO:0000256" key="2">
    <source>
        <dbReference type="SAM" id="Phobius"/>
    </source>
</evidence>
<feature type="compositionally biased region" description="Low complexity" evidence="1">
    <location>
        <begin position="312"/>
        <end position="368"/>
    </location>
</feature>
<reference evidence="3 4" key="1">
    <citation type="journal article" date="2018" name="Nat. Ecol. Evol.">
        <title>Genomic signatures of mitonuclear coevolution across populations of Tigriopus californicus.</title>
        <authorList>
            <person name="Barreto F.S."/>
            <person name="Watson E.T."/>
            <person name="Lima T.G."/>
            <person name="Willett C.S."/>
            <person name="Edmands S."/>
            <person name="Li W."/>
            <person name="Burton R.S."/>
        </authorList>
    </citation>
    <scope>NUCLEOTIDE SEQUENCE [LARGE SCALE GENOMIC DNA]</scope>
    <source>
        <strain evidence="3 4">San Diego</strain>
    </source>
</reference>
<keyword evidence="2" id="KW-0472">Membrane</keyword>
<protein>
    <submittedName>
        <fullName evidence="3">Uncharacterized protein</fullName>
    </submittedName>
</protein>
<comment type="caution">
    <text evidence="3">The sequence shown here is derived from an EMBL/GenBank/DDBJ whole genome shotgun (WGS) entry which is preliminary data.</text>
</comment>
<feature type="transmembrane region" description="Helical" evidence="2">
    <location>
        <begin position="530"/>
        <end position="554"/>
    </location>
</feature>
<organism evidence="3 4">
    <name type="scientific">Tigriopus californicus</name>
    <name type="common">Marine copepod</name>
    <dbReference type="NCBI Taxonomy" id="6832"/>
    <lineage>
        <taxon>Eukaryota</taxon>
        <taxon>Metazoa</taxon>
        <taxon>Ecdysozoa</taxon>
        <taxon>Arthropoda</taxon>
        <taxon>Crustacea</taxon>
        <taxon>Multicrustacea</taxon>
        <taxon>Hexanauplia</taxon>
        <taxon>Copepoda</taxon>
        <taxon>Harpacticoida</taxon>
        <taxon>Harpacticidae</taxon>
        <taxon>Tigriopus</taxon>
    </lineage>
</organism>
<dbReference type="AlphaFoldDB" id="A0A553P1F3"/>
<feature type="non-terminal residue" evidence="3">
    <location>
        <position position="1"/>
    </location>
</feature>
<feature type="compositionally biased region" description="Basic and acidic residues" evidence="1">
    <location>
        <begin position="170"/>
        <end position="186"/>
    </location>
</feature>
<name>A0A553P1F3_TIGCA</name>
<keyword evidence="2" id="KW-0812">Transmembrane</keyword>
<evidence type="ECO:0000256" key="1">
    <source>
        <dbReference type="SAM" id="MobiDB-lite"/>
    </source>
</evidence>
<evidence type="ECO:0000313" key="3">
    <source>
        <dbReference type="EMBL" id="TRY71519.1"/>
    </source>
</evidence>
<feature type="compositionally biased region" description="Polar residues" evidence="1">
    <location>
        <begin position="135"/>
        <end position="148"/>
    </location>
</feature>
<evidence type="ECO:0000313" key="4">
    <source>
        <dbReference type="Proteomes" id="UP000318571"/>
    </source>
</evidence>
<keyword evidence="2" id="KW-1133">Transmembrane helix</keyword>
<gene>
    <name evidence="3" type="ORF">TCAL_00225</name>
</gene>
<feature type="region of interest" description="Disordered" evidence="1">
    <location>
        <begin position="1"/>
        <end position="31"/>
    </location>
</feature>
<proteinExistence type="predicted"/>
<feature type="compositionally biased region" description="Pro residues" evidence="1">
    <location>
        <begin position="295"/>
        <end position="304"/>
    </location>
</feature>
<feature type="region of interest" description="Disordered" evidence="1">
    <location>
        <begin position="285"/>
        <end position="368"/>
    </location>
</feature>
<feature type="region of interest" description="Disordered" evidence="1">
    <location>
        <begin position="135"/>
        <end position="240"/>
    </location>
</feature>